<feature type="signal peptide" evidence="1">
    <location>
        <begin position="1"/>
        <end position="23"/>
    </location>
</feature>
<evidence type="ECO:0000313" key="3">
    <source>
        <dbReference type="Proteomes" id="UP000613768"/>
    </source>
</evidence>
<evidence type="ECO:0000256" key="1">
    <source>
        <dbReference type="SAM" id="SignalP"/>
    </source>
</evidence>
<proteinExistence type="predicted"/>
<dbReference type="RefSeq" id="WP_192030001.1">
    <property type="nucleotide sequence ID" value="NZ_JACYTR010000026.1"/>
</dbReference>
<protein>
    <submittedName>
        <fullName evidence="2">DUF4920 domain-containing protein</fullName>
    </submittedName>
</protein>
<gene>
    <name evidence="2" type="ORF">IFO71_12615</name>
</gene>
<accession>A0AAW3ZM09</accession>
<keyword evidence="1" id="KW-0732">Signal</keyword>
<sequence>MMISRAKIGWATLGLLFAVTAQAAVYGEALPAGEARELSAALAEAKFDQPQLLSGRITEVCQKQGCWAVLEHEGASARLMMHEHSFFLPKDYRGKARVYGTLRRIDLSKAEAKHMAEESSKPTALADAEYRVDALGVELLEASASHGD</sequence>
<organism evidence="2 3">
    <name type="scientific">Pseudomarimonas arenosa</name>
    <dbReference type="NCBI Taxonomy" id="2774145"/>
    <lineage>
        <taxon>Bacteria</taxon>
        <taxon>Pseudomonadati</taxon>
        <taxon>Pseudomonadota</taxon>
        <taxon>Gammaproteobacteria</taxon>
        <taxon>Lysobacterales</taxon>
        <taxon>Lysobacteraceae</taxon>
        <taxon>Pseudomarimonas</taxon>
    </lineage>
</organism>
<comment type="caution">
    <text evidence="2">The sequence shown here is derived from an EMBL/GenBank/DDBJ whole genome shotgun (WGS) entry which is preliminary data.</text>
</comment>
<name>A0AAW3ZM09_9GAMM</name>
<evidence type="ECO:0000313" key="2">
    <source>
        <dbReference type="EMBL" id="MBD8526579.1"/>
    </source>
</evidence>
<reference evidence="2 3" key="1">
    <citation type="submission" date="2020-09" db="EMBL/GenBank/DDBJ databases">
        <title>Pseudoxanthomonas sp. CAU 1598 isolated from sand of Yaerae Beach.</title>
        <authorList>
            <person name="Kim W."/>
        </authorList>
    </citation>
    <scope>NUCLEOTIDE SEQUENCE [LARGE SCALE GENOMIC DNA]</scope>
    <source>
        <strain evidence="2 3">CAU 1598</strain>
    </source>
</reference>
<dbReference type="EMBL" id="JACYTR010000026">
    <property type="protein sequence ID" value="MBD8526579.1"/>
    <property type="molecule type" value="Genomic_DNA"/>
</dbReference>
<feature type="chain" id="PRO_5043643925" evidence="1">
    <location>
        <begin position="24"/>
        <end position="148"/>
    </location>
</feature>
<keyword evidence="3" id="KW-1185">Reference proteome</keyword>
<dbReference type="Proteomes" id="UP000613768">
    <property type="component" value="Unassembled WGS sequence"/>
</dbReference>
<dbReference type="AlphaFoldDB" id="A0AAW3ZM09"/>
<dbReference type="Pfam" id="PF16267">
    <property type="entry name" value="DUF4920"/>
    <property type="match status" value="1"/>
</dbReference>
<dbReference type="InterPro" id="IPR032577">
    <property type="entry name" value="DUF4920"/>
</dbReference>